<dbReference type="Proteomes" id="UP000031433">
    <property type="component" value="Unassembled WGS sequence"/>
</dbReference>
<evidence type="ECO:0000313" key="4">
    <source>
        <dbReference type="EMBL" id="KIE42085.1"/>
    </source>
</evidence>
<dbReference type="Pfam" id="PF13185">
    <property type="entry name" value="GAF_2"/>
    <property type="match status" value="1"/>
</dbReference>
<dbReference type="InterPro" id="IPR003018">
    <property type="entry name" value="GAF"/>
</dbReference>
<gene>
    <name evidence="4" type="ORF">SE37_05275</name>
</gene>
<dbReference type="NCBIfam" id="TIGR00254">
    <property type="entry name" value="GGDEF"/>
    <property type="match status" value="1"/>
</dbReference>
<dbReference type="InterPro" id="IPR029787">
    <property type="entry name" value="Nucleotide_cyclase"/>
</dbReference>
<dbReference type="RefSeq" id="WP_039644327.1">
    <property type="nucleotide sequence ID" value="NZ_JXBL01000001.1"/>
</dbReference>
<dbReference type="InterPro" id="IPR000160">
    <property type="entry name" value="GGDEF_dom"/>
</dbReference>
<reference evidence="4 5" key="1">
    <citation type="submission" date="2015-01" db="EMBL/GenBank/DDBJ databases">
        <title>Genome sequence of the anaerobic bacterium Geobacter soli GSS01, a dissimilatory Fe(III) reducer from soil.</title>
        <authorList>
            <person name="Yang G."/>
            <person name="Zhou S."/>
        </authorList>
    </citation>
    <scope>NUCLEOTIDE SEQUENCE [LARGE SCALE GENOMIC DNA]</scope>
    <source>
        <strain evidence="4 5">GSS01</strain>
    </source>
</reference>
<accession>A0A0C1U2R4</accession>
<dbReference type="GO" id="GO:1902201">
    <property type="term" value="P:negative regulation of bacterial-type flagellum-dependent cell motility"/>
    <property type="evidence" value="ECO:0007669"/>
    <property type="project" value="TreeGrafter"/>
</dbReference>
<name>A0A0C1U2R4_9BACT</name>
<organism evidence="4 5">
    <name type="scientific">Geobacter soli</name>
    <dbReference type="NCBI Taxonomy" id="1510391"/>
    <lineage>
        <taxon>Bacteria</taxon>
        <taxon>Pseudomonadati</taxon>
        <taxon>Thermodesulfobacteriota</taxon>
        <taxon>Desulfuromonadia</taxon>
        <taxon>Geobacterales</taxon>
        <taxon>Geobacteraceae</taxon>
        <taxon>Geobacter</taxon>
    </lineage>
</organism>
<dbReference type="PANTHER" id="PTHR45138">
    <property type="entry name" value="REGULATORY COMPONENTS OF SENSORY TRANSDUCTION SYSTEM"/>
    <property type="match status" value="1"/>
</dbReference>
<evidence type="ECO:0000259" key="3">
    <source>
        <dbReference type="PROSITE" id="PS50887"/>
    </source>
</evidence>
<dbReference type="SUPFAM" id="SSF55781">
    <property type="entry name" value="GAF domain-like"/>
    <property type="match status" value="1"/>
</dbReference>
<dbReference type="SMART" id="SM00065">
    <property type="entry name" value="GAF"/>
    <property type="match status" value="1"/>
</dbReference>
<protein>
    <recommendedName>
        <fullName evidence="1">diguanylate cyclase</fullName>
        <ecNumber evidence="1">2.7.7.65</ecNumber>
    </recommendedName>
</protein>
<keyword evidence="5" id="KW-1185">Reference proteome</keyword>
<dbReference type="CDD" id="cd01949">
    <property type="entry name" value="GGDEF"/>
    <property type="match status" value="1"/>
</dbReference>
<evidence type="ECO:0000313" key="5">
    <source>
        <dbReference type="Proteomes" id="UP000031433"/>
    </source>
</evidence>
<comment type="caution">
    <text evidence="4">The sequence shown here is derived from an EMBL/GenBank/DDBJ whole genome shotgun (WGS) entry which is preliminary data.</text>
</comment>
<dbReference type="InterPro" id="IPR050469">
    <property type="entry name" value="Diguanylate_Cyclase"/>
</dbReference>
<dbReference type="InterPro" id="IPR029016">
    <property type="entry name" value="GAF-like_dom_sf"/>
</dbReference>
<dbReference type="Pfam" id="PF00990">
    <property type="entry name" value="GGDEF"/>
    <property type="match status" value="1"/>
</dbReference>
<dbReference type="GO" id="GO:0052621">
    <property type="term" value="F:diguanylate cyclase activity"/>
    <property type="evidence" value="ECO:0007669"/>
    <property type="project" value="UniProtKB-EC"/>
</dbReference>
<sequence>MERSPERTREMLEAEVSALKDLIEVAGAVVSTLDLDSVLRHILTSAMRFAETPAGSIALYDGYRHDLTLHAHKGLTPEFVKTERWNVQPGGLTEQVLTRGEILFVNDTADTSFFHNPTALNEGIRSLICVPLMIQNRIVGILYLDDFVPRQFDQKRMKLLSVLASFAAMAIDNAQLHARTRQMAITDSLTGLYNHRYFQQVFNRELNRAKRYEKPLAIIMLDVDDFKRFNDTYGHPHGDKVLAAMGDFLGEALRSSDFAFRYGGEEFIVLLPETEFDSALQVAERLRELVERQSLDVLKGIAPHGITVSVGVASFPRDGGSRGELLKRVDDLLYRAKEYGKNRVYSRSEDEP</sequence>
<feature type="domain" description="GGDEF" evidence="3">
    <location>
        <begin position="214"/>
        <end position="349"/>
    </location>
</feature>
<dbReference type="PROSITE" id="PS50887">
    <property type="entry name" value="GGDEF"/>
    <property type="match status" value="1"/>
</dbReference>
<proteinExistence type="predicted"/>
<dbReference type="Gene3D" id="3.30.70.270">
    <property type="match status" value="1"/>
</dbReference>
<dbReference type="EC" id="2.7.7.65" evidence="1"/>
<dbReference type="PANTHER" id="PTHR45138:SF9">
    <property type="entry name" value="DIGUANYLATE CYCLASE DGCM-RELATED"/>
    <property type="match status" value="1"/>
</dbReference>
<dbReference type="SUPFAM" id="SSF55073">
    <property type="entry name" value="Nucleotide cyclase"/>
    <property type="match status" value="1"/>
</dbReference>
<dbReference type="AlphaFoldDB" id="A0A0C1U2R4"/>
<evidence type="ECO:0000256" key="1">
    <source>
        <dbReference type="ARBA" id="ARBA00012528"/>
    </source>
</evidence>
<comment type="catalytic activity">
    <reaction evidence="2">
        <text>2 GTP = 3',3'-c-di-GMP + 2 diphosphate</text>
        <dbReference type="Rhea" id="RHEA:24898"/>
        <dbReference type="ChEBI" id="CHEBI:33019"/>
        <dbReference type="ChEBI" id="CHEBI:37565"/>
        <dbReference type="ChEBI" id="CHEBI:58805"/>
        <dbReference type="EC" id="2.7.7.65"/>
    </reaction>
</comment>
<dbReference type="EMBL" id="JXBL01000001">
    <property type="protein sequence ID" value="KIE42085.1"/>
    <property type="molecule type" value="Genomic_DNA"/>
</dbReference>
<dbReference type="SMART" id="SM00267">
    <property type="entry name" value="GGDEF"/>
    <property type="match status" value="1"/>
</dbReference>
<dbReference type="GO" id="GO:0005886">
    <property type="term" value="C:plasma membrane"/>
    <property type="evidence" value="ECO:0007669"/>
    <property type="project" value="TreeGrafter"/>
</dbReference>
<evidence type="ECO:0000256" key="2">
    <source>
        <dbReference type="ARBA" id="ARBA00034247"/>
    </source>
</evidence>
<dbReference type="Gene3D" id="3.30.450.40">
    <property type="match status" value="1"/>
</dbReference>
<dbReference type="FunFam" id="3.30.70.270:FF:000001">
    <property type="entry name" value="Diguanylate cyclase domain protein"/>
    <property type="match status" value="1"/>
</dbReference>
<dbReference type="InterPro" id="IPR043128">
    <property type="entry name" value="Rev_trsase/Diguanyl_cyclase"/>
</dbReference>
<dbReference type="GO" id="GO:0043709">
    <property type="term" value="P:cell adhesion involved in single-species biofilm formation"/>
    <property type="evidence" value="ECO:0007669"/>
    <property type="project" value="TreeGrafter"/>
</dbReference>